<feature type="domain" description="HMG box" evidence="5">
    <location>
        <begin position="265"/>
        <end position="329"/>
    </location>
</feature>
<dbReference type="OrthoDB" id="6247875at2759"/>
<accession>A0A0C3BDG5</accession>
<name>A0A0C3BDG5_SERVB</name>
<feature type="DNA-binding region" description="HMG box" evidence="3">
    <location>
        <begin position="265"/>
        <end position="329"/>
    </location>
</feature>
<keyword evidence="2" id="KW-0804">Transcription</keyword>
<feature type="compositionally biased region" description="Low complexity" evidence="4">
    <location>
        <begin position="346"/>
        <end position="355"/>
    </location>
</feature>
<keyword evidence="3" id="KW-0539">Nucleus</keyword>
<protein>
    <recommendedName>
        <fullName evidence="5">HMG box domain-containing protein</fullName>
    </recommendedName>
</protein>
<dbReference type="AlphaFoldDB" id="A0A0C3BDG5"/>
<dbReference type="SMART" id="SM00398">
    <property type="entry name" value="HMG"/>
    <property type="match status" value="1"/>
</dbReference>
<dbReference type="HOGENOM" id="CLU_742197_0_0_1"/>
<dbReference type="PANTHER" id="PTHR10270">
    <property type="entry name" value="SOX TRANSCRIPTION FACTOR"/>
    <property type="match status" value="1"/>
</dbReference>
<sequence>MASDPSSCRPGSADKHEDRPQTVAERASSPSTQVRHMDAMDVDDPEGTLVNSESNPGVQSSTSRPASWHSDDIHSQRVGPAVPKAFSLSDARSTSPATSLSERRAENNAVHDAAYRLFKTSIKQASEKYGPFLPPDDGSPYLALRLHRLWQDLSKEQRLEYYARVTASETNPEGLDVSQKPSRPYSPQFRSASTGYTSPPLTTASGPARPRYSPYEIPEPHNLSAQTPELRSPVFSTDDDPSCGSVRSRSHSPMGEDGQPTQSHVPRPPNAWILFRSTMSKSRRPDGIVYSPPEISVMWKNLNTAEREVWFDRAKEAKQQHEVANPGYKYQPNRTKSQGARKSSDTHGGTSAASSRGHRSHSARSPPPWHTRF</sequence>
<dbReference type="STRING" id="933852.A0A0C3BDG5"/>
<dbReference type="Gene3D" id="1.10.30.10">
    <property type="entry name" value="High mobility group box domain"/>
    <property type="match status" value="1"/>
</dbReference>
<feature type="region of interest" description="Disordered" evidence="4">
    <location>
        <begin position="316"/>
        <end position="373"/>
    </location>
</feature>
<evidence type="ECO:0000313" key="7">
    <source>
        <dbReference type="Proteomes" id="UP000054097"/>
    </source>
</evidence>
<evidence type="ECO:0000256" key="1">
    <source>
        <dbReference type="ARBA" id="ARBA00023125"/>
    </source>
</evidence>
<feature type="compositionally biased region" description="Polar residues" evidence="4">
    <location>
        <begin position="188"/>
        <end position="205"/>
    </location>
</feature>
<evidence type="ECO:0000313" key="6">
    <source>
        <dbReference type="EMBL" id="KIM29491.1"/>
    </source>
</evidence>
<proteinExistence type="predicted"/>
<dbReference type="GO" id="GO:0001228">
    <property type="term" value="F:DNA-binding transcription activator activity, RNA polymerase II-specific"/>
    <property type="evidence" value="ECO:0007669"/>
    <property type="project" value="TreeGrafter"/>
</dbReference>
<dbReference type="InterPro" id="IPR009071">
    <property type="entry name" value="HMG_box_dom"/>
</dbReference>
<feature type="compositionally biased region" description="Polar residues" evidence="4">
    <location>
        <begin position="49"/>
        <end position="65"/>
    </location>
</feature>
<dbReference type="Pfam" id="PF00505">
    <property type="entry name" value="HMG_box"/>
    <property type="match status" value="1"/>
</dbReference>
<gene>
    <name evidence="6" type="ORF">M408DRAFT_22846</name>
</gene>
<dbReference type="InterPro" id="IPR050140">
    <property type="entry name" value="SRY-related_HMG-box_TF-like"/>
</dbReference>
<reference evidence="7" key="2">
    <citation type="submission" date="2015-01" db="EMBL/GenBank/DDBJ databases">
        <title>Evolutionary Origins and Diversification of the Mycorrhizal Mutualists.</title>
        <authorList>
            <consortium name="DOE Joint Genome Institute"/>
            <consortium name="Mycorrhizal Genomics Consortium"/>
            <person name="Kohler A."/>
            <person name="Kuo A."/>
            <person name="Nagy L.G."/>
            <person name="Floudas D."/>
            <person name="Copeland A."/>
            <person name="Barry K.W."/>
            <person name="Cichocki N."/>
            <person name="Veneault-Fourrey C."/>
            <person name="LaButti K."/>
            <person name="Lindquist E.A."/>
            <person name="Lipzen A."/>
            <person name="Lundell T."/>
            <person name="Morin E."/>
            <person name="Murat C."/>
            <person name="Riley R."/>
            <person name="Ohm R."/>
            <person name="Sun H."/>
            <person name="Tunlid A."/>
            <person name="Henrissat B."/>
            <person name="Grigoriev I.V."/>
            <person name="Hibbett D.S."/>
            <person name="Martin F."/>
        </authorList>
    </citation>
    <scope>NUCLEOTIDE SEQUENCE [LARGE SCALE GENOMIC DNA]</scope>
    <source>
        <strain evidence="7">MAFF 305830</strain>
    </source>
</reference>
<keyword evidence="7" id="KW-1185">Reference proteome</keyword>
<evidence type="ECO:0000256" key="3">
    <source>
        <dbReference type="PROSITE-ProRule" id="PRU00267"/>
    </source>
</evidence>
<dbReference type="EMBL" id="KN824288">
    <property type="protein sequence ID" value="KIM29491.1"/>
    <property type="molecule type" value="Genomic_DNA"/>
</dbReference>
<dbReference type="GO" id="GO:0000978">
    <property type="term" value="F:RNA polymerase II cis-regulatory region sequence-specific DNA binding"/>
    <property type="evidence" value="ECO:0007669"/>
    <property type="project" value="TreeGrafter"/>
</dbReference>
<feature type="region of interest" description="Disordered" evidence="4">
    <location>
        <begin position="1"/>
        <end position="106"/>
    </location>
</feature>
<evidence type="ECO:0000259" key="5">
    <source>
        <dbReference type="PROSITE" id="PS50118"/>
    </source>
</evidence>
<keyword evidence="1 3" id="KW-0238">DNA-binding</keyword>
<dbReference type="GO" id="GO:0005634">
    <property type="term" value="C:nucleus"/>
    <property type="evidence" value="ECO:0007669"/>
    <property type="project" value="UniProtKB-UniRule"/>
</dbReference>
<feature type="compositionally biased region" description="Polar residues" evidence="4">
    <location>
        <begin position="90"/>
        <end position="100"/>
    </location>
</feature>
<dbReference type="SUPFAM" id="SSF47095">
    <property type="entry name" value="HMG-box"/>
    <property type="match status" value="1"/>
</dbReference>
<evidence type="ECO:0000256" key="4">
    <source>
        <dbReference type="SAM" id="MobiDB-lite"/>
    </source>
</evidence>
<feature type="compositionally biased region" description="Polar residues" evidence="4">
    <location>
        <begin position="332"/>
        <end position="341"/>
    </location>
</feature>
<dbReference type="PANTHER" id="PTHR10270:SF161">
    <property type="entry name" value="SEX-DETERMINING REGION Y PROTEIN"/>
    <property type="match status" value="1"/>
</dbReference>
<dbReference type="PROSITE" id="PS50118">
    <property type="entry name" value="HMG_BOX_2"/>
    <property type="match status" value="1"/>
</dbReference>
<evidence type="ECO:0000256" key="2">
    <source>
        <dbReference type="ARBA" id="ARBA00023163"/>
    </source>
</evidence>
<organism evidence="6 7">
    <name type="scientific">Serendipita vermifera MAFF 305830</name>
    <dbReference type="NCBI Taxonomy" id="933852"/>
    <lineage>
        <taxon>Eukaryota</taxon>
        <taxon>Fungi</taxon>
        <taxon>Dikarya</taxon>
        <taxon>Basidiomycota</taxon>
        <taxon>Agaricomycotina</taxon>
        <taxon>Agaricomycetes</taxon>
        <taxon>Sebacinales</taxon>
        <taxon>Serendipitaceae</taxon>
        <taxon>Serendipita</taxon>
    </lineage>
</organism>
<dbReference type="InterPro" id="IPR036910">
    <property type="entry name" value="HMG_box_dom_sf"/>
</dbReference>
<dbReference type="Proteomes" id="UP000054097">
    <property type="component" value="Unassembled WGS sequence"/>
</dbReference>
<feature type="region of interest" description="Disordered" evidence="4">
    <location>
        <begin position="171"/>
        <end position="270"/>
    </location>
</feature>
<dbReference type="CDD" id="cd01389">
    <property type="entry name" value="HMG-box_ROX1-like"/>
    <property type="match status" value="1"/>
</dbReference>
<dbReference type="GO" id="GO:0030154">
    <property type="term" value="P:cell differentiation"/>
    <property type="evidence" value="ECO:0007669"/>
    <property type="project" value="TreeGrafter"/>
</dbReference>
<reference evidence="6 7" key="1">
    <citation type="submission" date="2014-04" db="EMBL/GenBank/DDBJ databases">
        <authorList>
            <consortium name="DOE Joint Genome Institute"/>
            <person name="Kuo A."/>
            <person name="Zuccaro A."/>
            <person name="Kohler A."/>
            <person name="Nagy L.G."/>
            <person name="Floudas D."/>
            <person name="Copeland A."/>
            <person name="Barry K.W."/>
            <person name="Cichocki N."/>
            <person name="Veneault-Fourrey C."/>
            <person name="LaButti K."/>
            <person name="Lindquist E.A."/>
            <person name="Lipzen A."/>
            <person name="Lundell T."/>
            <person name="Morin E."/>
            <person name="Murat C."/>
            <person name="Sun H."/>
            <person name="Tunlid A."/>
            <person name="Henrissat B."/>
            <person name="Grigoriev I.V."/>
            <person name="Hibbett D.S."/>
            <person name="Martin F."/>
            <person name="Nordberg H.P."/>
            <person name="Cantor M.N."/>
            <person name="Hua S.X."/>
        </authorList>
    </citation>
    <scope>NUCLEOTIDE SEQUENCE [LARGE SCALE GENOMIC DNA]</scope>
    <source>
        <strain evidence="6 7">MAFF 305830</strain>
    </source>
</reference>